<organism evidence="1 2">
    <name type="scientific">Salinibacter ruber</name>
    <dbReference type="NCBI Taxonomy" id="146919"/>
    <lineage>
        <taxon>Bacteria</taxon>
        <taxon>Pseudomonadati</taxon>
        <taxon>Rhodothermota</taxon>
        <taxon>Rhodothermia</taxon>
        <taxon>Rhodothermales</taxon>
        <taxon>Salinibacteraceae</taxon>
        <taxon>Salinibacter</taxon>
    </lineage>
</organism>
<dbReference type="RefSeq" id="WP_259258298.1">
    <property type="nucleotide sequence ID" value="NZ_JANTZM010000007.1"/>
</dbReference>
<accession>A0AAW5P789</accession>
<dbReference type="Proteomes" id="UP001155110">
    <property type="component" value="Unassembled WGS sequence"/>
</dbReference>
<sequence>MQPTGPLRDQDPDWAWQIVEKLYFSVMRRTDQIIAREPETEQIVASVLAKNEIDQKSVRSVARDLLGRVPWPISEEGVGSGNKLMSRIILHAGKSAEKAAKEAIEERRREETRLEVMVRVTREAIEIESVYEPLAHQKPVFQE</sequence>
<dbReference type="AlphaFoldDB" id="A0AAW5P789"/>
<protein>
    <submittedName>
        <fullName evidence="1">Uncharacterized protein</fullName>
    </submittedName>
</protein>
<evidence type="ECO:0000313" key="1">
    <source>
        <dbReference type="EMBL" id="MCS4157775.1"/>
    </source>
</evidence>
<evidence type="ECO:0000313" key="2">
    <source>
        <dbReference type="Proteomes" id="UP001155110"/>
    </source>
</evidence>
<comment type="caution">
    <text evidence="1">The sequence shown here is derived from an EMBL/GenBank/DDBJ whole genome shotgun (WGS) entry which is preliminary data.</text>
</comment>
<proteinExistence type="predicted"/>
<dbReference type="EMBL" id="JANTZM010000007">
    <property type="protein sequence ID" value="MCS4157775.1"/>
    <property type="molecule type" value="Genomic_DNA"/>
</dbReference>
<gene>
    <name evidence="1" type="ORF">GGP99_001739</name>
</gene>
<reference evidence="1" key="1">
    <citation type="submission" date="2022-08" db="EMBL/GenBank/DDBJ databases">
        <title>Genomic Encyclopedia of Type Strains, Phase V (KMG-V): Genome sequencing to study the core and pangenomes of soil and plant-associated prokaryotes.</title>
        <authorList>
            <person name="Whitman W."/>
        </authorList>
    </citation>
    <scope>NUCLEOTIDE SEQUENCE</scope>
    <source>
        <strain evidence="1">SP3002</strain>
    </source>
</reference>
<name>A0AAW5P789_9BACT</name>